<evidence type="ECO:0000259" key="10">
    <source>
        <dbReference type="Pfam" id="PF07282"/>
    </source>
</evidence>
<gene>
    <name evidence="12" type="ORF">ACH49Z_13600</name>
</gene>
<keyword evidence="7" id="KW-0233">DNA recombination</keyword>
<dbReference type="PANTHER" id="PTHR30405:SF25">
    <property type="entry name" value="RNA-GUIDED DNA ENDONUCLEASE INSQ-RELATED"/>
    <property type="match status" value="1"/>
</dbReference>
<organism evidence="12 13">
    <name type="scientific">Nocardia testacea</name>
    <dbReference type="NCBI Taxonomy" id="248551"/>
    <lineage>
        <taxon>Bacteria</taxon>
        <taxon>Bacillati</taxon>
        <taxon>Actinomycetota</taxon>
        <taxon>Actinomycetes</taxon>
        <taxon>Mycobacteriales</taxon>
        <taxon>Nocardiaceae</taxon>
        <taxon>Nocardia</taxon>
    </lineage>
</organism>
<feature type="domain" description="Cas12f1-like TNB" evidence="10">
    <location>
        <begin position="317"/>
        <end position="384"/>
    </location>
</feature>
<dbReference type="InterPro" id="IPR021027">
    <property type="entry name" value="Transposase_put_HTH"/>
</dbReference>
<dbReference type="Proteomes" id="UP001611494">
    <property type="component" value="Unassembled WGS sequence"/>
</dbReference>
<comment type="similarity">
    <text evidence="2">In the N-terminal section; belongs to the transposase 2 family.</text>
</comment>
<keyword evidence="4" id="KW-0479">Metal-binding</keyword>
<keyword evidence="12" id="KW-0255">Endonuclease</keyword>
<accession>A0ABW7VWB3</accession>
<dbReference type="Pfam" id="PF12323">
    <property type="entry name" value="HTH_OrfB_IS605"/>
    <property type="match status" value="1"/>
</dbReference>
<evidence type="ECO:0000259" key="11">
    <source>
        <dbReference type="Pfam" id="PF12323"/>
    </source>
</evidence>
<evidence type="ECO:0000256" key="8">
    <source>
        <dbReference type="SAM" id="MobiDB-lite"/>
    </source>
</evidence>
<evidence type="ECO:0000256" key="2">
    <source>
        <dbReference type="ARBA" id="ARBA00011044"/>
    </source>
</evidence>
<evidence type="ECO:0000256" key="5">
    <source>
        <dbReference type="ARBA" id="ARBA00022833"/>
    </source>
</evidence>
<keyword evidence="13" id="KW-1185">Reference proteome</keyword>
<feature type="domain" description="Transposase putative helix-turn-helix" evidence="11">
    <location>
        <begin position="12"/>
        <end position="55"/>
    </location>
</feature>
<evidence type="ECO:0000313" key="13">
    <source>
        <dbReference type="Proteomes" id="UP001611494"/>
    </source>
</evidence>
<proteinExistence type="inferred from homology"/>
<protein>
    <submittedName>
        <fullName evidence="12">RNA-guided endonuclease InsQ/TnpB family protein</fullName>
    </submittedName>
</protein>
<evidence type="ECO:0000256" key="4">
    <source>
        <dbReference type="ARBA" id="ARBA00022723"/>
    </source>
</evidence>
<dbReference type="InterPro" id="IPR010095">
    <property type="entry name" value="Cas12f1-like_TNB"/>
</dbReference>
<keyword evidence="3" id="KW-0815">Transposition</keyword>
<dbReference type="NCBIfam" id="TIGR01766">
    <property type="entry name" value="IS200/IS605 family accessory protein TnpB-like domain"/>
    <property type="match status" value="1"/>
</dbReference>
<sequence length="438" mass="48771">MSVLRVKNSAVRTAYRVRAYPDTEQATQLGRTFGCVRLVWNKTLDARRRAYHADGTKTSYKQTDAALTTWKKTEDLAFLSEVSSVPLQQTLRHQHTAYANFFAGRAKYPRFKSRNGRQSAHYTRSAFRLRDGTLTLAKQAKPLDFVWSWDLEILATLNPTMVIVSREADGRWFVTFAVDTNDPEPLPDTGRVVGVDLGVKDFAVLSTGEKIANPRHLDRKAGNLARYQRRMARKQRGSANRRKAKTKVARAHRKIRNARADFLHRTSTRLVRENDVIAIEDLNIAGMSRSAKGTVDKPGRNVRAKAGLNRAVRDAAFGEFRRQLQYKAARAGKRVVVIDRWYPSSKTCSHCGHLLSSLTLSVRYWACPDCGTRHDRDINAAKNILAAGRAVAGETPGDACGAGVNPQGASPRLSATKQELSGVSRMGIPVAQGREEVN</sequence>
<keyword evidence="12" id="KW-0540">Nuclease</keyword>
<evidence type="ECO:0000256" key="3">
    <source>
        <dbReference type="ARBA" id="ARBA00022578"/>
    </source>
</evidence>
<dbReference type="EMBL" id="JBIRYL010000002">
    <property type="protein sequence ID" value="MFI2230876.1"/>
    <property type="molecule type" value="Genomic_DNA"/>
</dbReference>
<dbReference type="GO" id="GO:0004519">
    <property type="term" value="F:endonuclease activity"/>
    <property type="evidence" value="ECO:0007669"/>
    <property type="project" value="UniProtKB-KW"/>
</dbReference>
<evidence type="ECO:0000313" key="12">
    <source>
        <dbReference type="EMBL" id="MFI2230876.1"/>
    </source>
</evidence>
<feature type="domain" description="Probable transposase IS891/IS1136/IS1341" evidence="9">
    <location>
        <begin position="176"/>
        <end position="290"/>
    </location>
</feature>
<reference evidence="12 13" key="1">
    <citation type="submission" date="2024-10" db="EMBL/GenBank/DDBJ databases">
        <title>The Natural Products Discovery Center: Release of the First 8490 Sequenced Strains for Exploring Actinobacteria Biosynthetic Diversity.</title>
        <authorList>
            <person name="Kalkreuter E."/>
            <person name="Kautsar S.A."/>
            <person name="Yang D."/>
            <person name="Bader C.D."/>
            <person name="Teijaro C.N."/>
            <person name="Fluegel L."/>
            <person name="Davis C.M."/>
            <person name="Simpson J.R."/>
            <person name="Lauterbach L."/>
            <person name="Steele A.D."/>
            <person name="Gui C."/>
            <person name="Meng S."/>
            <person name="Li G."/>
            <person name="Viehrig K."/>
            <person name="Ye F."/>
            <person name="Su P."/>
            <person name="Kiefer A.F."/>
            <person name="Nichols A."/>
            <person name="Cepeda A.J."/>
            <person name="Yan W."/>
            <person name="Fan B."/>
            <person name="Jiang Y."/>
            <person name="Adhikari A."/>
            <person name="Zheng C.-J."/>
            <person name="Schuster L."/>
            <person name="Cowan T.M."/>
            <person name="Smanski M.J."/>
            <person name="Chevrette M.G."/>
            <person name="De Carvalho L.P.S."/>
            <person name="Shen B."/>
        </authorList>
    </citation>
    <scope>NUCLEOTIDE SEQUENCE [LARGE SCALE GENOMIC DNA]</scope>
    <source>
        <strain evidence="12 13">NPDC019377</strain>
    </source>
</reference>
<name>A0ABW7VWB3_9NOCA</name>
<keyword evidence="12" id="KW-0378">Hydrolase</keyword>
<comment type="caution">
    <text evidence="12">The sequence shown here is derived from an EMBL/GenBank/DDBJ whole genome shotgun (WGS) entry which is preliminary data.</text>
</comment>
<evidence type="ECO:0000256" key="7">
    <source>
        <dbReference type="ARBA" id="ARBA00023172"/>
    </source>
</evidence>
<dbReference type="RefSeq" id="WP_397062227.1">
    <property type="nucleotide sequence ID" value="NZ_JBIRYL010000002.1"/>
</dbReference>
<keyword evidence="5" id="KW-0862">Zinc</keyword>
<dbReference type="Pfam" id="PF01385">
    <property type="entry name" value="OrfB_IS605"/>
    <property type="match status" value="1"/>
</dbReference>
<dbReference type="InterPro" id="IPR001959">
    <property type="entry name" value="Transposase"/>
</dbReference>
<dbReference type="PANTHER" id="PTHR30405">
    <property type="entry name" value="TRANSPOSASE"/>
    <property type="match status" value="1"/>
</dbReference>
<evidence type="ECO:0000256" key="6">
    <source>
        <dbReference type="ARBA" id="ARBA00023125"/>
    </source>
</evidence>
<dbReference type="InterPro" id="IPR051399">
    <property type="entry name" value="RNA-guided_DNA_endo/Transpos"/>
</dbReference>
<evidence type="ECO:0000259" key="9">
    <source>
        <dbReference type="Pfam" id="PF01385"/>
    </source>
</evidence>
<comment type="similarity">
    <text evidence="1">In the C-terminal section; belongs to the transposase 35 family.</text>
</comment>
<dbReference type="NCBIfam" id="NF040570">
    <property type="entry name" value="guided_TnpB"/>
    <property type="match status" value="1"/>
</dbReference>
<dbReference type="Pfam" id="PF07282">
    <property type="entry name" value="Cas12f1-like_TNB"/>
    <property type="match status" value="1"/>
</dbReference>
<evidence type="ECO:0000256" key="1">
    <source>
        <dbReference type="ARBA" id="ARBA00008761"/>
    </source>
</evidence>
<feature type="region of interest" description="Disordered" evidence="8">
    <location>
        <begin position="403"/>
        <end position="438"/>
    </location>
</feature>
<keyword evidence="6" id="KW-0238">DNA-binding</keyword>